<dbReference type="InterPro" id="IPR006938">
    <property type="entry name" value="DUF624"/>
</dbReference>
<evidence type="ECO:0000313" key="3">
    <source>
        <dbReference type="Proteomes" id="UP000199081"/>
    </source>
</evidence>
<keyword evidence="3" id="KW-1185">Reference proteome</keyword>
<evidence type="ECO:0000313" key="2">
    <source>
        <dbReference type="EMBL" id="SEK60536.1"/>
    </source>
</evidence>
<gene>
    <name evidence="2" type="ORF">SAMN04488099_10495</name>
</gene>
<dbReference type="STRING" id="426702.SAMN04488099_10495"/>
<feature type="transmembrane region" description="Helical" evidence="1">
    <location>
        <begin position="99"/>
        <end position="118"/>
    </location>
</feature>
<keyword evidence="1" id="KW-0472">Membrane</keyword>
<dbReference type="Pfam" id="PF04854">
    <property type="entry name" value="DUF624"/>
    <property type="match status" value="1"/>
</dbReference>
<dbReference type="RefSeq" id="WP_091479670.1">
    <property type="nucleotide sequence ID" value="NZ_BJYC01000004.1"/>
</dbReference>
<feature type="transmembrane region" description="Helical" evidence="1">
    <location>
        <begin position="20"/>
        <end position="43"/>
    </location>
</feature>
<organism evidence="2 3">
    <name type="scientific">Alkalibacterium pelagium</name>
    <dbReference type="NCBI Taxonomy" id="426702"/>
    <lineage>
        <taxon>Bacteria</taxon>
        <taxon>Bacillati</taxon>
        <taxon>Bacillota</taxon>
        <taxon>Bacilli</taxon>
        <taxon>Lactobacillales</taxon>
        <taxon>Carnobacteriaceae</taxon>
        <taxon>Alkalibacterium</taxon>
    </lineage>
</organism>
<evidence type="ECO:0000256" key="1">
    <source>
        <dbReference type="SAM" id="Phobius"/>
    </source>
</evidence>
<protein>
    <submittedName>
        <fullName evidence="2">Uncharacterized membrane protein YesL</fullName>
    </submittedName>
</protein>
<feature type="transmembrane region" description="Helical" evidence="1">
    <location>
        <begin position="49"/>
        <end position="68"/>
    </location>
</feature>
<dbReference type="EMBL" id="FNZU01000004">
    <property type="protein sequence ID" value="SEK60536.1"/>
    <property type="molecule type" value="Genomic_DNA"/>
</dbReference>
<dbReference type="AlphaFoldDB" id="A0A1H7IDF8"/>
<reference evidence="3" key="1">
    <citation type="submission" date="2016-10" db="EMBL/GenBank/DDBJ databases">
        <authorList>
            <person name="Varghese N."/>
            <person name="Submissions S."/>
        </authorList>
    </citation>
    <scope>NUCLEOTIDE SEQUENCE [LARGE SCALE GENOMIC DNA]</scope>
    <source>
        <strain evidence="3">DSM 19183</strain>
    </source>
</reference>
<keyword evidence="1" id="KW-1133">Transmembrane helix</keyword>
<name>A0A1H7IDF8_9LACT</name>
<feature type="transmembrane region" description="Helical" evidence="1">
    <location>
        <begin position="124"/>
        <end position="147"/>
    </location>
</feature>
<proteinExistence type="predicted"/>
<keyword evidence="1" id="KW-0812">Transmembrane</keyword>
<feature type="transmembrane region" description="Helical" evidence="1">
    <location>
        <begin position="176"/>
        <end position="206"/>
    </location>
</feature>
<accession>A0A1H7IDF8</accession>
<dbReference type="OrthoDB" id="2965305at2"/>
<dbReference type="Proteomes" id="UP000199081">
    <property type="component" value="Unassembled WGS sequence"/>
</dbReference>
<sequence length="229" mass="27003">MKIKQSTETLFYKITQYIYYFFSLNALFLLCNTLFFLTVWSIPLSISNIIIFAASLIPAGASITSLFYTMGKLNRDKTISPFKDFFNSYKVNFRQSTQYWGLFLVVSVILIVDILFVLQRGWLVLTVISIILYTVFILSAIYAFSLLSRFEVSLKHLVIFSVYLTFRYKRITFSHLCYAFAFSMIMFGFFRFAVLFIFSVTAFYFMRSNEGILEELKHEFSREREEFNV</sequence>